<dbReference type="InterPro" id="IPR003439">
    <property type="entry name" value="ABC_transporter-like_ATP-bd"/>
</dbReference>
<dbReference type="PANTHER" id="PTHR19229">
    <property type="entry name" value="ATP-BINDING CASSETTE TRANSPORTER SUBFAMILY A ABCA"/>
    <property type="match status" value="1"/>
</dbReference>
<name>A0AAQ4EGZ6_AMBAM</name>
<dbReference type="Proteomes" id="UP001321473">
    <property type="component" value="Unassembled WGS sequence"/>
</dbReference>
<organism evidence="2 3">
    <name type="scientific">Amblyomma americanum</name>
    <name type="common">Lone star tick</name>
    <dbReference type="NCBI Taxonomy" id="6943"/>
    <lineage>
        <taxon>Eukaryota</taxon>
        <taxon>Metazoa</taxon>
        <taxon>Ecdysozoa</taxon>
        <taxon>Arthropoda</taxon>
        <taxon>Chelicerata</taxon>
        <taxon>Arachnida</taxon>
        <taxon>Acari</taxon>
        <taxon>Parasitiformes</taxon>
        <taxon>Ixodida</taxon>
        <taxon>Ixodoidea</taxon>
        <taxon>Ixodidae</taxon>
        <taxon>Amblyomminae</taxon>
        <taxon>Amblyomma</taxon>
    </lineage>
</organism>
<reference evidence="2 3" key="1">
    <citation type="journal article" date="2023" name="Arcadia Sci">
        <title>De novo assembly of a long-read Amblyomma americanum tick genome.</title>
        <authorList>
            <person name="Chou S."/>
            <person name="Poskanzer K.E."/>
            <person name="Rollins M."/>
            <person name="Thuy-Boun P.S."/>
        </authorList>
    </citation>
    <scope>NUCLEOTIDE SEQUENCE [LARGE SCALE GENOMIC DNA]</scope>
    <source>
        <strain evidence="2">F_SG_1</strain>
        <tissue evidence="2">Salivary glands</tissue>
    </source>
</reference>
<accession>A0AAQ4EGZ6</accession>
<sequence>MEPAAQVCEFMLVPQQRSSKFLEEDCGSLPSALRPCCLRLADNPRAELHIPGPFSLSVDGVLTDVLYFVCQGVSLFILLSLLHSGYASRLNTITTGGAGKPTEQDGVLDEDVRAEKDLAKRFAERGAAAELEGEGYTLVVCDLHKSFGEVKAVRGISLVLRRAECFGLLGVNGAGKSTTFQMLTGLLEPSAGNAFMPDVNLEASPRKVRVLVLQ</sequence>
<dbReference type="AlphaFoldDB" id="A0AAQ4EGZ6"/>
<dbReference type="GO" id="GO:0140359">
    <property type="term" value="F:ABC-type transporter activity"/>
    <property type="evidence" value="ECO:0007669"/>
    <property type="project" value="InterPro"/>
</dbReference>
<evidence type="ECO:0000259" key="1">
    <source>
        <dbReference type="Pfam" id="PF00005"/>
    </source>
</evidence>
<dbReference type="GO" id="GO:0005319">
    <property type="term" value="F:lipid transporter activity"/>
    <property type="evidence" value="ECO:0007669"/>
    <property type="project" value="TreeGrafter"/>
</dbReference>
<dbReference type="Pfam" id="PF00005">
    <property type="entry name" value="ABC_tran"/>
    <property type="match status" value="1"/>
</dbReference>
<proteinExistence type="predicted"/>
<keyword evidence="3" id="KW-1185">Reference proteome</keyword>
<dbReference type="SUPFAM" id="SSF52540">
    <property type="entry name" value="P-loop containing nucleoside triphosphate hydrolases"/>
    <property type="match status" value="1"/>
</dbReference>
<dbReference type="PANTHER" id="PTHR19229:SF250">
    <property type="entry name" value="ABC TRANSPORTER DOMAIN-CONTAINING PROTEIN-RELATED"/>
    <property type="match status" value="1"/>
</dbReference>
<dbReference type="InterPro" id="IPR026082">
    <property type="entry name" value="ABCA"/>
</dbReference>
<comment type="caution">
    <text evidence="2">The sequence shown here is derived from an EMBL/GenBank/DDBJ whole genome shotgun (WGS) entry which is preliminary data.</text>
</comment>
<protein>
    <recommendedName>
        <fullName evidence="1">ABC transporter domain-containing protein</fullName>
    </recommendedName>
</protein>
<dbReference type="EMBL" id="JARKHS020016068">
    <property type="protein sequence ID" value="KAK8773928.1"/>
    <property type="molecule type" value="Genomic_DNA"/>
</dbReference>
<gene>
    <name evidence="2" type="ORF">V5799_011539</name>
</gene>
<dbReference type="GO" id="GO:0016020">
    <property type="term" value="C:membrane"/>
    <property type="evidence" value="ECO:0007669"/>
    <property type="project" value="InterPro"/>
</dbReference>
<evidence type="ECO:0000313" key="3">
    <source>
        <dbReference type="Proteomes" id="UP001321473"/>
    </source>
</evidence>
<evidence type="ECO:0000313" key="2">
    <source>
        <dbReference type="EMBL" id="KAK8773928.1"/>
    </source>
</evidence>
<dbReference type="GO" id="GO:0016887">
    <property type="term" value="F:ATP hydrolysis activity"/>
    <property type="evidence" value="ECO:0007669"/>
    <property type="project" value="InterPro"/>
</dbReference>
<feature type="domain" description="ABC transporter" evidence="1">
    <location>
        <begin position="154"/>
        <end position="200"/>
    </location>
</feature>
<dbReference type="Gene3D" id="3.40.50.300">
    <property type="entry name" value="P-loop containing nucleotide triphosphate hydrolases"/>
    <property type="match status" value="1"/>
</dbReference>
<dbReference type="InterPro" id="IPR027417">
    <property type="entry name" value="P-loop_NTPase"/>
</dbReference>
<dbReference type="GO" id="GO:0005524">
    <property type="term" value="F:ATP binding"/>
    <property type="evidence" value="ECO:0007669"/>
    <property type="project" value="InterPro"/>
</dbReference>